<evidence type="ECO:0000313" key="1">
    <source>
        <dbReference type="EMBL" id="RLE10460.1"/>
    </source>
</evidence>
<accession>A0A662D9G9</accession>
<name>A0A662D9G9_UNCAE</name>
<gene>
    <name evidence="1" type="ORF">DRJ04_09215</name>
</gene>
<dbReference type="EMBL" id="QMQA01000321">
    <property type="protein sequence ID" value="RLE10460.1"/>
    <property type="molecule type" value="Genomic_DNA"/>
</dbReference>
<evidence type="ECO:0000313" key="2">
    <source>
        <dbReference type="Proteomes" id="UP000280417"/>
    </source>
</evidence>
<protein>
    <recommendedName>
        <fullName evidence="3">IS110 family transposase</fullName>
    </recommendedName>
</protein>
<sequence>MITRFHGIDYHKSYSTMAVLNYKGEEIDFKLRHTDLKGYIQGLGSEDAVVMEAFWGAFYWAERIESRGAQCYIIDPHRFWIIKGFWNKPDKQDSGNMGKA</sequence>
<dbReference type="AlphaFoldDB" id="A0A662D9G9"/>
<organism evidence="1 2">
    <name type="scientific">Aerophobetes bacterium</name>
    <dbReference type="NCBI Taxonomy" id="2030807"/>
    <lineage>
        <taxon>Bacteria</taxon>
        <taxon>Candidatus Aerophobota</taxon>
    </lineage>
</organism>
<dbReference type="Proteomes" id="UP000280417">
    <property type="component" value="Unassembled WGS sequence"/>
</dbReference>
<reference evidence="1 2" key="1">
    <citation type="submission" date="2018-06" db="EMBL/GenBank/DDBJ databases">
        <title>Extensive metabolic versatility and redundancy in microbially diverse, dynamic hydrothermal sediments.</title>
        <authorList>
            <person name="Dombrowski N."/>
            <person name="Teske A."/>
            <person name="Baker B.J."/>
        </authorList>
    </citation>
    <scope>NUCLEOTIDE SEQUENCE [LARGE SCALE GENOMIC DNA]</scope>
    <source>
        <strain evidence="1">B3_G15</strain>
    </source>
</reference>
<proteinExistence type="predicted"/>
<comment type="caution">
    <text evidence="1">The sequence shown here is derived from an EMBL/GenBank/DDBJ whole genome shotgun (WGS) entry which is preliminary data.</text>
</comment>
<evidence type="ECO:0008006" key="3">
    <source>
        <dbReference type="Google" id="ProtNLM"/>
    </source>
</evidence>